<dbReference type="GeneID" id="96779644"/>
<comment type="caution">
    <text evidence="4">The sequence shown here is derived from an EMBL/GenBank/DDBJ whole genome shotgun (WGS) entry which is preliminary data.</text>
</comment>
<name>A0A6I2UDS5_9FIRM</name>
<dbReference type="HAMAP" id="MF_01074">
    <property type="entry name" value="LarC"/>
    <property type="match status" value="1"/>
</dbReference>
<keyword evidence="5" id="KW-1185">Reference proteome</keyword>
<dbReference type="NCBIfam" id="TIGR00299">
    <property type="entry name" value="nickel pincer cofactor biosynthesis protein LarC"/>
    <property type="match status" value="1"/>
</dbReference>
<dbReference type="Proteomes" id="UP000433181">
    <property type="component" value="Unassembled WGS sequence"/>
</dbReference>
<gene>
    <name evidence="2 4" type="primary">larC</name>
    <name evidence="4" type="ORF">FYJ84_11965</name>
</gene>
<dbReference type="InterPro" id="IPR002822">
    <property type="entry name" value="Ni_insertion"/>
</dbReference>
<feature type="compositionally biased region" description="Basic and acidic residues" evidence="3">
    <location>
        <begin position="84"/>
        <end position="132"/>
    </location>
</feature>
<dbReference type="GO" id="GO:0051604">
    <property type="term" value="P:protein maturation"/>
    <property type="evidence" value="ECO:0007669"/>
    <property type="project" value="UniProtKB-UniRule"/>
</dbReference>
<feature type="region of interest" description="Disordered" evidence="3">
    <location>
        <begin position="84"/>
        <end position="144"/>
    </location>
</feature>
<feature type="compositionally biased region" description="Basic residues" evidence="3">
    <location>
        <begin position="133"/>
        <end position="142"/>
    </location>
</feature>
<dbReference type="AlphaFoldDB" id="A0A6I2UDS5"/>
<comment type="catalytic activity">
    <reaction evidence="2">
        <text>Ni(II)-pyridinium-3,5-bisthiocarboxylate mononucleotide = pyridinium-3,5-bisthiocarboxylate mononucleotide + Ni(2+)</text>
        <dbReference type="Rhea" id="RHEA:54784"/>
        <dbReference type="ChEBI" id="CHEBI:49786"/>
        <dbReference type="ChEBI" id="CHEBI:137372"/>
        <dbReference type="ChEBI" id="CHEBI:137373"/>
        <dbReference type="EC" id="4.99.1.12"/>
    </reaction>
</comment>
<comment type="function">
    <text evidence="2">Involved in the biosynthesis of a nickel-pincer cofactor ((SCS)Ni(II) pincer complex). Binds Ni(2+), and functions in nickel delivery to pyridinium-3,5-bisthiocarboxylic acid mononucleotide (P2TMN), to form the mature cofactor. Is thus probably required for the activation of nickel-pincer cofactor-dependent enzymes.</text>
</comment>
<evidence type="ECO:0000256" key="1">
    <source>
        <dbReference type="ARBA" id="ARBA00022596"/>
    </source>
</evidence>
<evidence type="ECO:0000256" key="3">
    <source>
        <dbReference type="SAM" id="MobiDB-lite"/>
    </source>
</evidence>
<dbReference type="Pfam" id="PF01969">
    <property type="entry name" value="Ni_insertion"/>
    <property type="match status" value="1"/>
</dbReference>
<dbReference type="GO" id="GO:0016829">
    <property type="term" value="F:lyase activity"/>
    <property type="evidence" value="ECO:0007669"/>
    <property type="project" value="UniProtKB-UniRule"/>
</dbReference>
<keyword evidence="1 2" id="KW-0533">Nickel</keyword>
<comment type="similarity">
    <text evidence="2">Belongs to the LarC family.</text>
</comment>
<protein>
    <recommendedName>
        <fullName evidence="2">Pyridinium-3,5-bisthiocarboxylic acid mononucleotide nickel insertion protein</fullName>
        <shortName evidence="2">P2TMN nickel insertion protein</shortName>
        <ecNumber evidence="2">4.99.1.12</ecNumber>
    </recommendedName>
    <alternativeName>
        <fullName evidence="2">Nickel-pincer cofactor biosynthesis protein LarC</fullName>
    </alternativeName>
</protein>
<organism evidence="4 5">
    <name type="scientific">Anaerovibrio slackiae</name>
    <dbReference type="NCBI Taxonomy" id="2652309"/>
    <lineage>
        <taxon>Bacteria</taxon>
        <taxon>Bacillati</taxon>
        <taxon>Bacillota</taxon>
        <taxon>Negativicutes</taxon>
        <taxon>Selenomonadales</taxon>
        <taxon>Selenomonadaceae</taxon>
        <taxon>Anaerovibrio</taxon>
    </lineage>
</organism>
<dbReference type="EMBL" id="VUNR01000030">
    <property type="protein sequence ID" value="MSU09693.1"/>
    <property type="molecule type" value="Genomic_DNA"/>
</dbReference>
<accession>A0A6I2UDS5</accession>
<dbReference type="RefSeq" id="WP_154407860.1">
    <property type="nucleotide sequence ID" value="NZ_VUNR01000030.1"/>
</dbReference>
<dbReference type="PANTHER" id="PTHR36566:SF1">
    <property type="entry name" value="PYRIDINIUM-3,5-BISTHIOCARBOXYLIC ACID MONONUCLEOTIDE NICKEL INSERTION PROTEIN"/>
    <property type="match status" value="1"/>
</dbReference>
<keyword evidence="2" id="KW-0456">Lyase</keyword>
<dbReference type="PANTHER" id="PTHR36566">
    <property type="entry name" value="NICKEL INSERTION PROTEIN-RELATED"/>
    <property type="match status" value="1"/>
</dbReference>
<evidence type="ECO:0000313" key="4">
    <source>
        <dbReference type="EMBL" id="MSU09693.1"/>
    </source>
</evidence>
<dbReference type="EC" id="4.99.1.12" evidence="2"/>
<dbReference type="Gene3D" id="3.30.70.1380">
    <property type="entry name" value="Transcriptional regulatory protein pf0864 domain like"/>
    <property type="match status" value="1"/>
</dbReference>
<proteinExistence type="inferred from homology"/>
<evidence type="ECO:0000256" key="2">
    <source>
        <dbReference type="HAMAP-Rule" id="MF_01074"/>
    </source>
</evidence>
<sequence length="486" mass="54208">MSRILYIDAPFGISGDMMAAALLDLGASYEKVQEVLASLPVRGFATEISRVKKAGLDMCDFLVKLDKAHENHDHDMAYLHGHDHEHQHDHDHEHQHDHEHEHEHEHEHYGHDHHHEHSHEHMQHTHDHEHDHEHHHHHHHEHRGMPEIREILSASSLSPAARATALRIFDVLAAAEAKAHGTDIDLVHFHEVGAVDSIVDIVVIAVCLEDLRLDGVVVGSLTDGCGTIRCQHGIMAVPVPAVTNIALQHNLRLKISHIEGELVTPTGAAVAAAIRTSGRLPDEYRIIASGMGAGKREYSVPSFLRLLLLDTDAVKDDAGHENTTGRGDTAGMAGVAAKADTVARLETNIDDSNGEALGLVMEKLMAAGALDAWFTPIYMKKNRPAYMLGVICRPEDTGSMEGIIFRHTSSIGIRSQLFQRHIMERELQEIMVDGIAVQVKLCRYGDIEKCYPEYRSIRLLQERKGLDYLSAYELIRMSAMKQKNML</sequence>
<reference evidence="4 5" key="1">
    <citation type="submission" date="2019-08" db="EMBL/GenBank/DDBJ databases">
        <title>In-depth cultivation of the pig gut microbiome towards novel bacterial diversity and tailored functional studies.</title>
        <authorList>
            <person name="Wylensek D."/>
            <person name="Hitch T.C.A."/>
            <person name="Clavel T."/>
        </authorList>
    </citation>
    <scope>NUCLEOTIDE SEQUENCE [LARGE SCALE GENOMIC DNA]</scope>
    <source>
        <strain evidence="4 5">WCA-693-APC-5D-A</strain>
    </source>
</reference>
<evidence type="ECO:0000313" key="5">
    <source>
        <dbReference type="Proteomes" id="UP000433181"/>
    </source>
</evidence>
<dbReference type="GO" id="GO:0016151">
    <property type="term" value="F:nickel cation binding"/>
    <property type="evidence" value="ECO:0007669"/>
    <property type="project" value="UniProtKB-UniRule"/>
</dbReference>